<dbReference type="Gene3D" id="2.60.40.10">
    <property type="entry name" value="Immunoglobulins"/>
    <property type="match status" value="1"/>
</dbReference>
<sequence>MKKLFAAAAAATVLIAGTASAQIVLPSAQVGSPYSTSLTSPPGYITPAYATSVAPPGLAVGGSTLTGTPTTAGTYVFSVNVTGSAASTCMMPSPIPPYMPVATPCLLPASTTQTYQMQVVAAPAAVPTMTEWAMILLGLMLAGCAAVMIQRRRMAA</sequence>
<accession>A0A7W7N3I1</accession>
<evidence type="ECO:0000256" key="1">
    <source>
        <dbReference type="SAM" id="Phobius"/>
    </source>
</evidence>
<evidence type="ECO:0000313" key="4">
    <source>
        <dbReference type="EMBL" id="MBB4798515.1"/>
    </source>
</evidence>
<dbReference type="InterPro" id="IPR026442">
    <property type="entry name" value="IPTL_CTERM"/>
</dbReference>
<comment type="caution">
    <text evidence="4">The sequence shown here is derived from an EMBL/GenBank/DDBJ whole genome shotgun (WGS) entry which is preliminary data.</text>
</comment>
<dbReference type="EMBL" id="JACHKY010000003">
    <property type="protein sequence ID" value="MBB4798515.1"/>
    <property type="molecule type" value="Genomic_DNA"/>
</dbReference>
<name>A0A7W7N3I1_9CAUL</name>
<feature type="transmembrane region" description="Helical" evidence="1">
    <location>
        <begin position="132"/>
        <end position="149"/>
    </location>
</feature>
<dbReference type="Proteomes" id="UP000539957">
    <property type="component" value="Unassembled WGS sequence"/>
</dbReference>
<keyword evidence="2" id="KW-0732">Signal</keyword>
<keyword evidence="5" id="KW-1185">Reference proteome</keyword>
<dbReference type="NCBIfam" id="TIGR04174">
    <property type="entry name" value="IPTL_CTERM"/>
    <property type="match status" value="1"/>
</dbReference>
<feature type="domain" description="IPTL-CTERM protein sorting" evidence="3">
    <location>
        <begin position="124"/>
        <end position="153"/>
    </location>
</feature>
<evidence type="ECO:0000259" key="3">
    <source>
        <dbReference type="Pfam" id="PF18203"/>
    </source>
</evidence>
<feature type="chain" id="PRO_5031184537" evidence="2">
    <location>
        <begin position="22"/>
        <end position="156"/>
    </location>
</feature>
<keyword evidence="1" id="KW-1133">Transmembrane helix</keyword>
<dbReference type="InterPro" id="IPR013783">
    <property type="entry name" value="Ig-like_fold"/>
</dbReference>
<evidence type="ECO:0000256" key="2">
    <source>
        <dbReference type="SAM" id="SignalP"/>
    </source>
</evidence>
<evidence type="ECO:0000313" key="5">
    <source>
        <dbReference type="Proteomes" id="UP000539957"/>
    </source>
</evidence>
<dbReference type="Pfam" id="PF18203">
    <property type="entry name" value="IPTL-CTERM"/>
    <property type="match status" value="1"/>
</dbReference>
<organism evidence="4 5">
    <name type="scientific">Brevundimonas bullata</name>
    <dbReference type="NCBI Taxonomy" id="13160"/>
    <lineage>
        <taxon>Bacteria</taxon>
        <taxon>Pseudomonadati</taxon>
        <taxon>Pseudomonadota</taxon>
        <taxon>Alphaproteobacteria</taxon>
        <taxon>Caulobacterales</taxon>
        <taxon>Caulobacteraceae</taxon>
        <taxon>Brevundimonas</taxon>
    </lineage>
</organism>
<proteinExistence type="predicted"/>
<protein>
    <submittedName>
        <fullName evidence="4">Outer membrane murein-binding lipoprotein Lpp</fullName>
    </submittedName>
</protein>
<gene>
    <name evidence="4" type="ORF">HNP32_002259</name>
</gene>
<keyword evidence="4" id="KW-0449">Lipoprotein</keyword>
<keyword evidence="1" id="KW-0472">Membrane</keyword>
<keyword evidence="1" id="KW-0812">Transmembrane</keyword>
<feature type="signal peptide" evidence="2">
    <location>
        <begin position="1"/>
        <end position="21"/>
    </location>
</feature>
<reference evidence="4 5" key="1">
    <citation type="submission" date="2020-08" db="EMBL/GenBank/DDBJ databases">
        <title>Functional genomics of gut bacteria from endangered species of beetles.</title>
        <authorList>
            <person name="Carlos-Shanley C."/>
        </authorList>
    </citation>
    <scope>NUCLEOTIDE SEQUENCE [LARGE SCALE GENOMIC DNA]</scope>
    <source>
        <strain evidence="4 5">S00123</strain>
    </source>
</reference>
<dbReference type="RefSeq" id="WP_221415854.1">
    <property type="nucleotide sequence ID" value="NZ_JACHKY010000003.1"/>
</dbReference>
<dbReference type="AlphaFoldDB" id="A0A7W7N3I1"/>